<proteinExistence type="inferred from homology"/>
<evidence type="ECO:0000313" key="7">
    <source>
        <dbReference type="EMBL" id="SEE20577.1"/>
    </source>
</evidence>
<keyword evidence="4" id="KW-0238">DNA-binding</keyword>
<evidence type="ECO:0000256" key="3">
    <source>
        <dbReference type="ARBA" id="ARBA00023082"/>
    </source>
</evidence>
<evidence type="ECO:0000256" key="5">
    <source>
        <dbReference type="ARBA" id="ARBA00023163"/>
    </source>
</evidence>
<dbReference type="InterPro" id="IPR013325">
    <property type="entry name" value="RNA_pol_sigma_r2"/>
</dbReference>
<dbReference type="OrthoDB" id="4480771at2"/>
<dbReference type="CDD" id="cd06171">
    <property type="entry name" value="Sigma70_r4"/>
    <property type="match status" value="1"/>
</dbReference>
<dbReference type="GO" id="GO:0006352">
    <property type="term" value="P:DNA-templated transcription initiation"/>
    <property type="evidence" value="ECO:0007669"/>
    <property type="project" value="InterPro"/>
</dbReference>
<evidence type="ECO:0000259" key="6">
    <source>
        <dbReference type="Pfam" id="PF04545"/>
    </source>
</evidence>
<dbReference type="GO" id="GO:0003677">
    <property type="term" value="F:DNA binding"/>
    <property type="evidence" value="ECO:0007669"/>
    <property type="project" value="UniProtKB-KW"/>
</dbReference>
<evidence type="ECO:0000256" key="1">
    <source>
        <dbReference type="ARBA" id="ARBA00010641"/>
    </source>
</evidence>
<dbReference type="Proteomes" id="UP000183407">
    <property type="component" value="Unassembled WGS sequence"/>
</dbReference>
<comment type="similarity">
    <text evidence="1">Belongs to the sigma-70 factor family. ECF subfamily.</text>
</comment>
<reference evidence="8" key="1">
    <citation type="submission" date="2016-10" db="EMBL/GenBank/DDBJ databases">
        <authorList>
            <person name="Varghese N."/>
        </authorList>
    </citation>
    <scope>NUCLEOTIDE SEQUENCE [LARGE SCALE GENOMIC DNA]</scope>
    <source>
        <strain evidence="8">DSM 44719</strain>
    </source>
</reference>
<dbReference type="InterPro" id="IPR007630">
    <property type="entry name" value="RNA_pol_sigma70_r4"/>
</dbReference>
<evidence type="ECO:0000256" key="2">
    <source>
        <dbReference type="ARBA" id="ARBA00023015"/>
    </source>
</evidence>
<dbReference type="AlphaFoldDB" id="A0A1H5GY08"/>
<dbReference type="PANTHER" id="PTHR43133">
    <property type="entry name" value="RNA POLYMERASE ECF-TYPE SIGMA FACTO"/>
    <property type="match status" value="1"/>
</dbReference>
<name>A0A1H5GY08_RHOJO</name>
<protein>
    <submittedName>
        <fullName evidence="7">RNA polymerase sigma-70 factor, ECF subfamily</fullName>
    </submittedName>
</protein>
<evidence type="ECO:0000256" key="4">
    <source>
        <dbReference type="ARBA" id="ARBA00023125"/>
    </source>
</evidence>
<sequence length="160" mass="17220">MSVLDEELHSAAAAAAAGDREAVERVMTTLWPQVVRYCRTRVGNSLQATRPADEVAHEALLAVARKLPFLARSDHPVREVYRAVSRTVADAYPGGAGSSDVPPEVARVLHRLDPTAREIVLLRVIDGLSVHDTAGLLGLPVGRVLVVQHEALRTLRPTAA</sequence>
<dbReference type="SUPFAM" id="SSF88659">
    <property type="entry name" value="Sigma3 and sigma4 domains of RNA polymerase sigma factors"/>
    <property type="match status" value="1"/>
</dbReference>
<dbReference type="PANTHER" id="PTHR43133:SF58">
    <property type="entry name" value="ECF RNA POLYMERASE SIGMA FACTOR SIGD"/>
    <property type="match status" value="1"/>
</dbReference>
<gene>
    <name evidence="7" type="ORF">SAMN04490220_6993</name>
</gene>
<dbReference type="InterPro" id="IPR036388">
    <property type="entry name" value="WH-like_DNA-bd_sf"/>
</dbReference>
<dbReference type="InterPro" id="IPR039425">
    <property type="entry name" value="RNA_pol_sigma-70-like"/>
</dbReference>
<keyword evidence="2" id="KW-0805">Transcription regulation</keyword>
<accession>A0A1H5GY08</accession>
<dbReference type="SUPFAM" id="SSF88946">
    <property type="entry name" value="Sigma2 domain of RNA polymerase sigma factors"/>
    <property type="match status" value="1"/>
</dbReference>
<organism evidence="7 8">
    <name type="scientific">Rhodococcus jostii</name>
    <dbReference type="NCBI Taxonomy" id="132919"/>
    <lineage>
        <taxon>Bacteria</taxon>
        <taxon>Bacillati</taxon>
        <taxon>Actinomycetota</taxon>
        <taxon>Actinomycetes</taxon>
        <taxon>Mycobacteriales</taxon>
        <taxon>Nocardiaceae</taxon>
        <taxon>Rhodococcus</taxon>
    </lineage>
</organism>
<dbReference type="Gene3D" id="1.10.10.10">
    <property type="entry name" value="Winged helix-like DNA-binding domain superfamily/Winged helix DNA-binding domain"/>
    <property type="match status" value="1"/>
</dbReference>
<evidence type="ECO:0000313" key="8">
    <source>
        <dbReference type="Proteomes" id="UP000183407"/>
    </source>
</evidence>
<feature type="domain" description="RNA polymerase sigma-70 region 4" evidence="6">
    <location>
        <begin position="108"/>
        <end position="156"/>
    </location>
</feature>
<dbReference type="RefSeq" id="WP_073359450.1">
    <property type="nucleotide sequence ID" value="NZ_FNTL01000004.1"/>
</dbReference>
<keyword evidence="3" id="KW-0731">Sigma factor</keyword>
<dbReference type="InterPro" id="IPR013324">
    <property type="entry name" value="RNA_pol_sigma_r3/r4-like"/>
</dbReference>
<dbReference type="Pfam" id="PF04545">
    <property type="entry name" value="Sigma70_r4"/>
    <property type="match status" value="1"/>
</dbReference>
<dbReference type="EMBL" id="FNTL01000004">
    <property type="protein sequence ID" value="SEE20577.1"/>
    <property type="molecule type" value="Genomic_DNA"/>
</dbReference>
<dbReference type="GO" id="GO:0016987">
    <property type="term" value="F:sigma factor activity"/>
    <property type="evidence" value="ECO:0007669"/>
    <property type="project" value="UniProtKB-KW"/>
</dbReference>
<keyword evidence="5" id="KW-0804">Transcription</keyword>
<dbReference type="Gene3D" id="1.10.1740.10">
    <property type="match status" value="1"/>
</dbReference>